<keyword evidence="4 6" id="KW-0732">Signal</keyword>
<feature type="signal peptide" evidence="6">
    <location>
        <begin position="1"/>
        <end position="26"/>
    </location>
</feature>
<gene>
    <name evidence="7" type="ORF">GWI33_015089</name>
</gene>
<dbReference type="GO" id="GO:0005576">
    <property type="term" value="C:extracellular region"/>
    <property type="evidence" value="ECO:0007669"/>
    <property type="project" value="UniProtKB-SubCell"/>
</dbReference>
<dbReference type="Gene3D" id="2.120.10.30">
    <property type="entry name" value="TolB, C-terminal domain"/>
    <property type="match status" value="1"/>
</dbReference>
<dbReference type="EMBL" id="JAACXV010013852">
    <property type="protein sequence ID" value="KAF7272100.1"/>
    <property type="molecule type" value="Genomic_DNA"/>
</dbReference>
<evidence type="ECO:0000256" key="2">
    <source>
        <dbReference type="ARBA" id="ARBA00009127"/>
    </source>
</evidence>
<dbReference type="InterPro" id="IPR017996">
    <property type="entry name" value="MRJP/yellow-related"/>
</dbReference>
<evidence type="ECO:0000313" key="7">
    <source>
        <dbReference type="EMBL" id="KAF7272100.1"/>
    </source>
</evidence>
<sequence length="616" mass="69343">MQKMIIIDWMLGRSLLFMCLTTHVLADKLNVAYQWKTVEFEFPSEDLKQQALLSKKYIPENQLPLGVEVYDDRIFVTLPRWKYGVAASLGYIDRKNDPMDSPKLKPYPNWTAHALYGGVPEIVSPFRIRADQCRKLWVLDTGYEGSLEEEDRPGGRYMKNSSLLIYDLSNDALLRSYTIPSDQLTEDSLLANIAVEDEDCDNSFAYMADLGGPGLIVYSWKENRSWKVQHNFFHIDPLAGDMTVASVSFQWTDGIFGLALRPEKDGYSTLFFHPMTSFNEFSVSTKILRDEQKAKDPNNYFEYKNLGSRGPKGQSGTAFLDKKTGVLFYALIHLNAIACWRTTNPAYTMESQGRIYMNNVTMVFPNDVKVDKEGNLWVLSDRLPTFIYSLLDRDDYNYRIMTAKVSDAIKGTACASKLNPDPDIMNKIAPALVGGDKIKPRNSGAGSVGINMLMLFLSDHKRARRERYAIRGQRRARIAALPPTIDPKLAQKRWQANCNHASGYTKGRKTDIQPQIFNRSSRTILNSAQSVAKTSKTTQASSIINTPSLAPQTSAWGNGAGRQTANKLTRTNQPPQPQTTPAQICTPQAQLEEIKNMVFQTLSLQLASMFVPVNGQ</sequence>
<name>A0A834MA34_RHYFE</name>
<evidence type="ECO:0000256" key="5">
    <source>
        <dbReference type="SAM" id="MobiDB-lite"/>
    </source>
</evidence>
<evidence type="ECO:0000313" key="8">
    <source>
        <dbReference type="Proteomes" id="UP000625711"/>
    </source>
</evidence>
<comment type="caution">
    <text evidence="7">The sequence shown here is derived from an EMBL/GenBank/DDBJ whole genome shotgun (WGS) entry which is preliminary data.</text>
</comment>
<comment type="subcellular location">
    <subcellularLocation>
        <location evidence="1">Secreted</location>
    </subcellularLocation>
</comment>
<keyword evidence="3" id="KW-0964">Secreted</keyword>
<dbReference type="AlphaFoldDB" id="A0A834MA34"/>
<dbReference type="Pfam" id="PF03022">
    <property type="entry name" value="MRJP"/>
    <property type="match status" value="1"/>
</dbReference>
<dbReference type="InterPro" id="IPR011042">
    <property type="entry name" value="6-blade_b-propeller_TolB-like"/>
</dbReference>
<evidence type="ECO:0000256" key="1">
    <source>
        <dbReference type="ARBA" id="ARBA00004613"/>
    </source>
</evidence>
<feature type="compositionally biased region" description="Low complexity" evidence="5">
    <location>
        <begin position="569"/>
        <end position="582"/>
    </location>
</feature>
<feature type="chain" id="PRO_5032944848" description="Protein yellow" evidence="6">
    <location>
        <begin position="27"/>
        <end position="616"/>
    </location>
</feature>
<dbReference type="Proteomes" id="UP000625711">
    <property type="component" value="Unassembled WGS sequence"/>
</dbReference>
<proteinExistence type="inferred from homology"/>
<reference evidence="7" key="1">
    <citation type="submission" date="2020-08" db="EMBL/GenBank/DDBJ databases">
        <title>Genome sequencing and assembly of the red palm weevil Rhynchophorus ferrugineus.</title>
        <authorList>
            <person name="Dias G.B."/>
            <person name="Bergman C.M."/>
            <person name="Manee M."/>
        </authorList>
    </citation>
    <scope>NUCLEOTIDE SEQUENCE</scope>
    <source>
        <strain evidence="7">AA-2017</strain>
        <tissue evidence="7">Whole larva</tissue>
    </source>
</reference>
<evidence type="ECO:0008006" key="9">
    <source>
        <dbReference type="Google" id="ProtNLM"/>
    </source>
</evidence>
<dbReference type="PANTHER" id="PTHR10009">
    <property type="entry name" value="PROTEIN YELLOW-RELATED"/>
    <property type="match status" value="1"/>
</dbReference>
<feature type="region of interest" description="Disordered" evidence="5">
    <location>
        <begin position="548"/>
        <end position="582"/>
    </location>
</feature>
<feature type="compositionally biased region" description="Polar residues" evidence="5">
    <location>
        <begin position="548"/>
        <end position="568"/>
    </location>
</feature>
<accession>A0A834MA34</accession>
<evidence type="ECO:0000256" key="6">
    <source>
        <dbReference type="SAM" id="SignalP"/>
    </source>
</evidence>
<comment type="similarity">
    <text evidence="2">Belongs to the major royal jelly protein family.</text>
</comment>
<dbReference type="OrthoDB" id="7776143at2759"/>
<evidence type="ECO:0000256" key="3">
    <source>
        <dbReference type="ARBA" id="ARBA00022525"/>
    </source>
</evidence>
<dbReference type="PANTHER" id="PTHR10009:SF12">
    <property type="entry name" value="LD43175P"/>
    <property type="match status" value="1"/>
</dbReference>
<keyword evidence="8" id="KW-1185">Reference proteome</keyword>
<evidence type="ECO:0000256" key="4">
    <source>
        <dbReference type="ARBA" id="ARBA00022729"/>
    </source>
</evidence>
<protein>
    <recommendedName>
        <fullName evidence="9">Protein yellow</fullName>
    </recommendedName>
</protein>
<organism evidence="7 8">
    <name type="scientific">Rhynchophorus ferrugineus</name>
    <name type="common">Red palm weevil</name>
    <name type="synonym">Curculio ferrugineus</name>
    <dbReference type="NCBI Taxonomy" id="354439"/>
    <lineage>
        <taxon>Eukaryota</taxon>
        <taxon>Metazoa</taxon>
        <taxon>Ecdysozoa</taxon>
        <taxon>Arthropoda</taxon>
        <taxon>Hexapoda</taxon>
        <taxon>Insecta</taxon>
        <taxon>Pterygota</taxon>
        <taxon>Neoptera</taxon>
        <taxon>Endopterygota</taxon>
        <taxon>Coleoptera</taxon>
        <taxon>Polyphaga</taxon>
        <taxon>Cucujiformia</taxon>
        <taxon>Curculionidae</taxon>
        <taxon>Dryophthorinae</taxon>
        <taxon>Rhynchophorus</taxon>
    </lineage>
</organism>